<gene>
    <name evidence="2" type="ORF">Ga0080559_TMP1983</name>
</gene>
<reference evidence="2 3" key="1">
    <citation type="submission" date="2016-03" db="EMBL/GenBank/DDBJ databases">
        <title>Deep-sea bacteria in the southern Pacific.</title>
        <authorList>
            <person name="Tang K."/>
        </authorList>
    </citation>
    <scope>NUCLEOTIDE SEQUENCE [LARGE SCALE GENOMIC DNA]</scope>
    <source>
        <strain evidence="2 3">JLT2016</strain>
    </source>
</reference>
<accession>A0A1U7D3Q7</accession>
<proteinExistence type="predicted"/>
<organism evidence="2 3">
    <name type="scientific">Salipiger profundus</name>
    <dbReference type="NCBI Taxonomy" id="1229727"/>
    <lineage>
        <taxon>Bacteria</taxon>
        <taxon>Pseudomonadati</taxon>
        <taxon>Pseudomonadota</taxon>
        <taxon>Alphaproteobacteria</taxon>
        <taxon>Rhodobacterales</taxon>
        <taxon>Roseobacteraceae</taxon>
        <taxon>Salipiger</taxon>
    </lineage>
</organism>
<dbReference type="EMBL" id="CP014796">
    <property type="protein sequence ID" value="APX22779.1"/>
    <property type="molecule type" value="Genomic_DNA"/>
</dbReference>
<dbReference type="AlphaFoldDB" id="A0A1U7D3Q7"/>
<feature type="compositionally biased region" description="Basic residues" evidence="1">
    <location>
        <begin position="21"/>
        <end position="34"/>
    </location>
</feature>
<dbReference type="Proteomes" id="UP000186559">
    <property type="component" value="Chromosome"/>
</dbReference>
<evidence type="ECO:0000256" key="1">
    <source>
        <dbReference type="SAM" id="MobiDB-lite"/>
    </source>
</evidence>
<evidence type="ECO:0000313" key="3">
    <source>
        <dbReference type="Proteomes" id="UP000186559"/>
    </source>
</evidence>
<evidence type="ECO:0000313" key="2">
    <source>
        <dbReference type="EMBL" id="APX22779.1"/>
    </source>
</evidence>
<feature type="region of interest" description="Disordered" evidence="1">
    <location>
        <begin position="13"/>
        <end position="43"/>
    </location>
</feature>
<name>A0A1U7D3Q7_9RHOB</name>
<protein>
    <submittedName>
        <fullName evidence="2">Uncharacterized protein</fullName>
    </submittedName>
</protein>
<dbReference type="KEGG" id="tpro:Ga0080559_TMP1983"/>
<keyword evidence="3" id="KW-1185">Reference proteome</keyword>
<dbReference type="STRING" id="1229727.Ga0080559_TMP1983"/>
<sequence length="92" mass="9946">MIHEAVAEHVDIGLVTGGSKGGKRHTGSKHRRTAKSSDQIWSPCPRRPLASMDGFPRHSTPRARCCGAASHFPETEAFCGFNSSGLHVYFAP</sequence>